<comment type="caution">
    <text evidence="2">The sequence shown here is derived from an EMBL/GenBank/DDBJ whole genome shotgun (WGS) entry which is preliminary data.</text>
</comment>
<organism evidence="2 3">
    <name type="scientific">Nocardioides caricicola</name>
    <dbReference type="NCBI Taxonomy" id="634770"/>
    <lineage>
        <taxon>Bacteria</taxon>
        <taxon>Bacillati</taxon>
        <taxon>Actinomycetota</taxon>
        <taxon>Actinomycetes</taxon>
        <taxon>Propionibacteriales</taxon>
        <taxon>Nocardioidaceae</taxon>
        <taxon>Nocardioides</taxon>
    </lineage>
</organism>
<name>A0ABW0MV61_9ACTN</name>
<dbReference type="RefSeq" id="WP_379187106.1">
    <property type="nucleotide sequence ID" value="NZ_JBHSMD010000001.1"/>
</dbReference>
<keyword evidence="3" id="KW-1185">Reference proteome</keyword>
<proteinExistence type="predicted"/>
<evidence type="ECO:0000313" key="3">
    <source>
        <dbReference type="Proteomes" id="UP001595956"/>
    </source>
</evidence>
<dbReference type="Proteomes" id="UP001595956">
    <property type="component" value="Unassembled WGS sequence"/>
</dbReference>
<keyword evidence="1" id="KW-0812">Transmembrane</keyword>
<protein>
    <submittedName>
        <fullName evidence="2">Uncharacterized protein</fullName>
    </submittedName>
</protein>
<reference evidence="3" key="1">
    <citation type="journal article" date="2019" name="Int. J. Syst. Evol. Microbiol.">
        <title>The Global Catalogue of Microorganisms (GCM) 10K type strain sequencing project: providing services to taxonomists for standard genome sequencing and annotation.</title>
        <authorList>
            <consortium name="The Broad Institute Genomics Platform"/>
            <consortium name="The Broad Institute Genome Sequencing Center for Infectious Disease"/>
            <person name="Wu L."/>
            <person name="Ma J."/>
        </authorList>
    </citation>
    <scope>NUCLEOTIDE SEQUENCE [LARGE SCALE GENOMIC DNA]</scope>
    <source>
        <strain evidence="3">KACC 13778</strain>
    </source>
</reference>
<accession>A0ABW0MV61</accession>
<keyword evidence="1" id="KW-0472">Membrane</keyword>
<evidence type="ECO:0000313" key="2">
    <source>
        <dbReference type="EMBL" id="MFC5491869.1"/>
    </source>
</evidence>
<evidence type="ECO:0000256" key="1">
    <source>
        <dbReference type="SAM" id="Phobius"/>
    </source>
</evidence>
<feature type="transmembrane region" description="Helical" evidence="1">
    <location>
        <begin position="20"/>
        <end position="41"/>
    </location>
</feature>
<gene>
    <name evidence="2" type="ORF">ACFPKY_02080</name>
</gene>
<keyword evidence="1" id="KW-1133">Transmembrane helix</keyword>
<dbReference type="EMBL" id="JBHSMD010000001">
    <property type="protein sequence ID" value="MFC5491869.1"/>
    <property type="molecule type" value="Genomic_DNA"/>
</dbReference>
<sequence length="44" mass="4847">MMGRRRTMDPVAERRRRHLVQGVALGVLVAVAAVLVVLALHRTA</sequence>